<accession>A0ABW3XZ57</accession>
<dbReference type="EMBL" id="JBHTMY010000002">
    <property type="protein sequence ID" value="MFD1314879.1"/>
    <property type="molecule type" value="Genomic_DNA"/>
</dbReference>
<proteinExistence type="predicted"/>
<organism evidence="2 3">
    <name type="scientific">Namhaeicola litoreus</name>
    <dbReference type="NCBI Taxonomy" id="1052145"/>
    <lineage>
        <taxon>Bacteria</taxon>
        <taxon>Pseudomonadati</taxon>
        <taxon>Bacteroidota</taxon>
        <taxon>Flavobacteriia</taxon>
        <taxon>Flavobacteriales</taxon>
        <taxon>Flavobacteriaceae</taxon>
        <taxon>Namhaeicola</taxon>
    </lineage>
</organism>
<feature type="chain" id="PRO_5047462506" evidence="1">
    <location>
        <begin position="20"/>
        <end position="331"/>
    </location>
</feature>
<dbReference type="InterPro" id="IPR006652">
    <property type="entry name" value="Kelch_1"/>
</dbReference>
<sequence>MFKKGLFCVFMFFTVFCKAQTSEAIQQVWEEVSCAEGTNLIPRHEAAFVAVGDKFFLLGGRGIKPISIFDVKTSIWTEGQKPPIELHHFQPVVYENKVYVIGALTGKYPAETPVEHIYSYDPQTDHWEKVAAIPNDRQRGSTGNVVVKDKVYIFCGIKDGHRGDHKKWTDSYDFKTRKWEIYVDAPESRDHFQAAVIDQKVYLVGGRLSKAPDKTFSETISTIDVFDLQLESWEDSTLKIPTQRAGNMVFPLGKRIFVIGGESITQEKAHAEVEVLDVESHVWETYPKLIHGRHGTGIVFYNNALYLASGSGKRGGSPELQSMEKLIINKD</sequence>
<name>A0ABW3XZ57_9FLAO</name>
<dbReference type="RefSeq" id="WP_377176805.1">
    <property type="nucleotide sequence ID" value="NZ_JBHTMY010000002.1"/>
</dbReference>
<feature type="signal peptide" evidence="1">
    <location>
        <begin position="1"/>
        <end position="19"/>
    </location>
</feature>
<dbReference type="PANTHER" id="PTHR46375:SF3">
    <property type="entry name" value="KELCH REPEAT AND BTB DOMAIN-CONTAINING PROTEIN 13"/>
    <property type="match status" value="1"/>
</dbReference>
<evidence type="ECO:0000256" key="1">
    <source>
        <dbReference type="SAM" id="SignalP"/>
    </source>
</evidence>
<dbReference type="Gene3D" id="2.120.10.80">
    <property type="entry name" value="Kelch-type beta propeller"/>
    <property type="match status" value="2"/>
</dbReference>
<keyword evidence="1" id="KW-0732">Signal</keyword>
<evidence type="ECO:0000313" key="3">
    <source>
        <dbReference type="Proteomes" id="UP001597201"/>
    </source>
</evidence>
<dbReference type="Proteomes" id="UP001597201">
    <property type="component" value="Unassembled WGS sequence"/>
</dbReference>
<dbReference type="SUPFAM" id="SSF117281">
    <property type="entry name" value="Kelch motif"/>
    <property type="match status" value="1"/>
</dbReference>
<dbReference type="InterPro" id="IPR052392">
    <property type="entry name" value="Kelch-BTB_domain-containing"/>
</dbReference>
<comment type="caution">
    <text evidence="2">The sequence shown here is derived from an EMBL/GenBank/DDBJ whole genome shotgun (WGS) entry which is preliminary data.</text>
</comment>
<dbReference type="PANTHER" id="PTHR46375">
    <property type="entry name" value="KELCH REPEAT AND BTB DOMAIN-CONTAINING PROTEIN 13-RELATED"/>
    <property type="match status" value="1"/>
</dbReference>
<dbReference type="InterPro" id="IPR015915">
    <property type="entry name" value="Kelch-typ_b-propeller"/>
</dbReference>
<evidence type="ECO:0000313" key="2">
    <source>
        <dbReference type="EMBL" id="MFD1314879.1"/>
    </source>
</evidence>
<dbReference type="Pfam" id="PF24681">
    <property type="entry name" value="Kelch_KLHDC2_KLHL20_DRC7"/>
    <property type="match status" value="1"/>
</dbReference>
<keyword evidence="3" id="KW-1185">Reference proteome</keyword>
<reference evidence="3" key="1">
    <citation type="journal article" date="2019" name="Int. J. Syst. Evol. Microbiol.">
        <title>The Global Catalogue of Microorganisms (GCM) 10K type strain sequencing project: providing services to taxonomists for standard genome sequencing and annotation.</title>
        <authorList>
            <consortium name="The Broad Institute Genomics Platform"/>
            <consortium name="The Broad Institute Genome Sequencing Center for Infectious Disease"/>
            <person name="Wu L."/>
            <person name="Ma J."/>
        </authorList>
    </citation>
    <scope>NUCLEOTIDE SEQUENCE [LARGE SCALE GENOMIC DNA]</scope>
    <source>
        <strain evidence="3">CCUG 61485</strain>
    </source>
</reference>
<protein>
    <submittedName>
        <fullName evidence="2">Kelch repeat-containing protein</fullName>
    </submittedName>
</protein>
<gene>
    <name evidence="2" type="ORF">ACFQ39_04575</name>
</gene>
<dbReference type="SMART" id="SM00612">
    <property type="entry name" value="Kelch"/>
    <property type="match status" value="4"/>
</dbReference>